<organism evidence="7 8">
    <name type="scientific">Arabis nemorensis</name>
    <dbReference type="NCBI Taxonomy" id="586526"/>
    <lineage>
        <taxon>Eukaryota</taxon>
        <taxon>Viridiplantae</taxon>
        <taxon>Streptophyta</taxon>
        <taxon>Embryophyta</taxon>
        <taxon>Tracheophyta</taxon>
        <taxon>Spermatophyta</taxon>
        <taxon>Magnoliopsida</taxon>
        <taxon>eudicotyledons</taxon>
        <taxon>Gunneridae</taxon>
        <taxon>Pentapetalae</taxon>
        <taxon>rosids</taxon>
        <taxon>malvids</taxon>
        <taxon>Brassicales</taxon>
        <taxon>Brassicaceae</taxon>
        <taxon>Arabideae</taxon>
        <taxon>Arabis</taxon>
    </lineage>
</organism>
<reference evidence="7" key="1">
    <citation type="submission" date="2019-07" db="EMBL/GenBank/DDBJ databases">
        <authorList>
            <person name="Dittberner H."/>
        </authorList>
    </citation>
    <scope>NUCLEOTIDE SEQUENCE [LARGE SCALE GENOMIC DNA]</scope>
</reference>
<dbReference type="SUPFAM" id="SSF55455">
    <property type="entry name" value="SRF-like"/>
    <property type="match status" value="1"/>
</dbReference>
<dbReference type="GO" id="GO:0046983">
    <property type="term" value="F:protein dimerization activity"/>
    <property type="evidence" value="ECO:0007669"/>
    <property type="project" value="InterPro"/>
</dbReference>
<dbReference type="PANTHER" id="PTHR11945">
    <property type="entry name" value="MADS BOX PROTEIN"/>
    <property type="match status" value="1"/>
</dbReference>
<protein>
    <recommendedName>
        <fullName evidence="6">MADS-box domain-containing protein</fullName>
    </recommendedName>
</protein>
<dbReference type="OrthoDB" id="678337at2759"/>
<dbReference type="GO" id="GO:0045944">
    <property type="term" value="P:positive regulation of transcription by RNA polymerase II"/>
    <property type="evidence" value="ECO:0007669"/>
    <property type="project" value="InterPro"/>
</dbReference>
<comment type="caution">
    <text evidence="7">The sequence shown here is derived from an EMBL/GenBank/DDBJ whole genome shotgun (WGS) entry which is preliminary data.</text>
</comment>
<sequence>MARKRLKLAYIANDPLRKATFHNRKKGLVKKINELSILCGIEACAVIYNPFSSNPPDVWPSHAGVRDVVDKFEMVSEMEQEKKMVNHEGFLIQSIVKAKEKNNKKMAENAERTMKEAMFQLLGGKGYMLKLTGTNRDDLCKYIDQYLKELIHHRNHMLSQSHLEYGESSSTAMVMEPRASYD</sequence>
<dbReference type="AlphaFoldDB" id="A0A565BS11"/>
<dbReference type="InterPro" id="IPR036879">
    <property type="entry name" value="TF_MADSbox_sf"/>
</dbReference>
<evidence type="ECO:0000256" key="1">
    <source>
        <dbReference type="ARBA" id="ARBA00004123"/>
    </source>
</evidence>
<dbReference type="GO" id="GO:0005634">
    <property type="term" value="C:nucleus"/>
    <property type="evidence" value="ECO:0007669"/>
    <property type="project" value="UniProtKB-SubCell"/>
</dbReference>
<dbReference type="GO" id="GO:0000981">
    <property type="term" value="F:DNA-binding transcription factor activity, RNA polymerase II-specific"/>
    <property type="evidence" value="ECO:0007669"/>
    <property type="project" value="InterPro"/>
</dbReference>
<evidence type="ECO:0000256" key="4">
    <source>
        <dbReference type="ARBA" id="ARBA00023163"/>
    </source>
</evidence>
<evidence type="ECO:0000256" key="5">
    <source>
        <dbReference type="ARBA" id="ARBA00023242"/>
    </source>
</evidence>
<feature type="domain" description="MADS-box" evidence="6">
    <location>
        <begin position="1"/>
        <end position="49"/>
    </location>
</feature>
<dbReference type="GO" id="GO:0000978">
    <property type="term" value="F:RNA polymerase II cis-regulatory region sequence-specific DNA binding"/>
    <property type="evidence" value="ECO:0007669"/>
    <property type="project" value="TreeGrafter"/>
</dbReference>
<dbReference type="PANTHER" id="PTHR11945:SF704">
    <property type="entry name" value="AGAMOUS-LIKE 46-RELATED"/>
    <property type="match status" value="1"/>
</dbReference>
<keyword evidence="3" id="KW-0238">DNA-binding</keyword>
<dbReference type="EMBL" id="CABITT030000005">
    <property type="protein sequence ID" value="VVB04150.1"/>
    <property type="molecule type" value="Genomic_DNA"/>
</dbReference>
<proteinExistence type="predicted"/>
<dbReference type="FunFam" id="3.40.1810.10:FF:000024">
    <property type="entry name" value="Agamous-like MADS-box protein AGL80"/>
    <property type="match status" value="1"/>
</dbReference>
<keyword evidence="2" id="KW-0805">Transcription regulation</keyword>
<evidence type="ECO:0000313" key="8">
    <source>
        <dbReference type="Proteomes" id="UP000489600"/>
    </source>
</evidence>
<dbReference type="InterPro" id="IPR033897">
    <property type="entry name" value="SRF-like_MADS-box"/>
</dbReference>
<comment type="subcellular location">
    <subcellularLocation>
        <location evidence="1">Nucleus</location>
    </subcellularLocation>
</comment>
<name>A0A565BS11_9BRAS</name>
<dbReference type="Proteomes" id="UP000489600">
    <property type="component" value="Unassembled WGS sequence"/>
</dbReference>
<evidence type="ECO:0000259" key="6">
    <source>
        <dbReference type="PROSITE" id="PS50066"/>
    </source>
</evidence>
<dbReference type="CDD" id="cd00266">
    <property type="entry name" value="MADS_SRF_like"/>
    <property type="match status" value="1"/>
</dbReference>
<evidence type="ECO:0000313" key="7">
    <source>
        <dbReference type="EMBL" id="VVB04150.1"/>
    </source>
</evidence>
<keyword evidence="4" id="KW-0804">Transcription</keyword>
<dbReference type="Pfam" id="PF00319">
    <property type="entry name" value="SRF-TF"/>
    <property type="match status" value="1"/>
</dbReference>
<dbReference type="Gene3D" id="3.40.1810.10">
    <property type="entry name" value="Transcription factor, MADS-box"/>
    <property type="match status" value="1"/>
</dbReference>
<evidence type="ECO:0000256" key="3">
    <source>
        <dbReference type="ARBA" id="ARBA00023125"/>
    </source>
</evidence>
<dbReference type="PRINTS" id="PR00404">
    <property type="entry name" value="MADSDOMAIN"/>
</dbReference>
<gene>
    <name evidence="7" type="ORF">ANE_LOCUS14594</name>
</gene>
<accession>A0A565BS11</accession>
<dbReference type="PROSITE" id="PS50066">
    <property type="entry name" value="MADS_BOX_2"/>
    <property type="match status" value="1"/>
</dbReference>
<keyword evidence="8" id="KW-1185">Reference proteome</keyword>
<keyword evidence="5" id="KW-0539">Nucleus</keyword>
<dbReference type="SMART" id="SM00432">
    <property type="entry name" value="MADS"/>
    <property type="match status" value="1"/>
</dbReference>
<evidence type="ECO:0000256" key="2">
    <source>
        <dbReference type="ARBA" id="ARBA00023015"/>
    </source>
</evidence>
<dbReference type="InterPro" id="IPR002100">
    <property type="entry name" value="TF_MADSbox"/>
</dbReference>